<proteinExistence type="predicted"/>
<dbReference type="EMBL" id="AMFJ01028892">
    <property type="protein sequence ID" value="EKD44367.1"/>
    <property type="molecule type" value="Genomic_DNA"/>
</dbReference>
<reference evidence="1" key="1">
    <citation type="journal article" date="2012" name="Science">
        <title>Fermentation, hydrogen, and sulfur metabolism in multiple uncultivated bacterial phyla.</title>
        <authorList>
            <person name="Wrighton K.C."/>
            <person name="Thomas B.C."/>
            <person name="Sharon I."/>
            <person name="Miller C.S."/>
            <person name="Castelle C.J."/>
            <person name="VerBerkmoes N.C."/>
            <person name="Wilkins M.J."/>
            <person name="Hettich R.L."/>
            <person name="Lipton M.S."/>
            <person name="Williams K.H."/>
            <person name="Long P.E."/>
            <person name="Banfield J.F."/>
        </authorList>
    </citation>
    <scope>NUCLEOTIDE SEQUENCE [LARGE SCALE GENOMIC DNA]</scope>
</reference>
<sequence length="109" mass="12747">MKSLQTNYFGKNIVLEHCKKISIKNLLKTVREHIKGEMMTIEAEGITLTQTKTNYGGIRYWFSCPKCQRRVSVLYENPHTLALECRICTGFTYKKQKYKGMIEEKTGYL</sequence>
<dbReference type="AlphaFoldDB" id="K1Z489"/>
<evidence type="ECO:0000313" key="1">
    <source>
        <dbReference type="EMBL" id="EKD44367.1"/>
    </source>
</evidence>
<protein>
    <submittedName>
        <fullName evidence="1">Uncharacterized protein</fullName>
    </submittedName>
</protein>
<name>K1Z489_9BACT</name>
<comment type="caution">
    <text evidence="1">The sequence shown here is derived from an EMBL/GenBank/DDBJ whole genome shotgun (WGS) entry which is preliminary data.</text>
</comment>
<organism evidence="1">
    <name type="scientific">uncultured bacterium</name>
    <name type="common">gcode 4</name>
    <dbReference type="NCBI Taxonomy" id="1234023"/>
    <lineage>
        <taxon>Bacteria</taxon>
        <taxon>environmental samples</taxon>
    </lineage>
</organism>
<accession>K1Z489</accession>
<gene>
    <name evidence="1" type="ORF">ACD_71C00161G0002</name>
</gene>